<dbReference type="Gene3D" id="3.40.50.300">
    <property type="entry name" value="P-loop containing nucleotide triphosphate hydrolases"/>
    <property type="match status" value="1"/>
</dbReference>
<comment type="subcellular location">
    <subcellularLocation>
        <location evidence="1">Host cell membrane</location>
        <topology evidence="1">Lipid-anchor</topology>
        <orientation evidence="1">Cytoplasmic side</orientation>
    </subcellularLocation>
</comment>
<keyword evidence="6" id="KW-0342">GTP-binding</keyword>
<evidence type="ECO:0000256" key="2">
    <source>
        <dbReference type="ARBA" id="ARBA00008028"/>
    </source>
</evidence>
<keyword evidence="3" id="KW-0813">Transport</keyword>
<accession>A0A481YV61</accession>
<dbReference type="GO" id="GO:0003924">
    <property type="term" value="F:GTPase activity"/>
    <property type="evidence" value="ECO:0007669"/>
    <property type="project" value="InterPro"/>
</dbReference>
<evidence type="ECO:0000256" key="1">
    <source>
        <dbReference type="ARBA" id="ARBA00004112"/>
    </source>
</evidence>
<dbReference type="SMART" id="SM00173">
    <property type="entry name" value="RAS"/>
    <property type="match status" value="1"/>
</dbReference>
<dbReference type="PROSITE" id="PS51418">
    <property type="entry name" value="RAN"/>
    <property type="match status" value="1"/>
</dbReference>
<sequence length="214" mass="24322">MNQYKILLVGDENVGKSSLIRRLSTADFKEGYAPTLGVDVSPLTFSTKHGLITFNIWDCAGNPDYKSLGIQGYGKQTDAAIIMFDLTFEITYNNVHGWIENIHNICGDIPIIVCGNKIDRLAECSHLVKMLRRWRRWGKEPVEYFDGLHLLFREGDGYAEDSDFTKPHTDEYNKVKSIPGTRYYSISSKTAHNLKEPFLDIAKQLTGHDNLVFV</sequence>
<dbReference type="SMART" id="SM00174">
    <property type="entry name" value="RHO"/>
    <property type="match status" value="1"/>
</dbReference>
<proteinExistence type="inferred from homology"/>
<evidence type="ECO:0000256" key="4">
    <source>
        <dbReference type="ARBA" id="ARBA00022741"/>
    </source>
</evidence>
<dbReference type="PROSITE" id="PS51419">
    <property type="entry name" value="RAB"/>
    <property type="match status" value="1"/>
</dbReference>
<dbReference type="InterPro" id="IPR002041">
    <property type="entry name" value="Ran_GTPase"/>
</dbReference>
<dbReference type="InterPro" id="IPR005225">
    <property type="entry name" value="Small_GTP-bd"/>
</dbReference>
<reference evidence="7" key="1">
    <citation type="journal article" date="2019" name="MBio">
        <title>Virus Genomes from Deep Sea Sediments Expand the Ocean Megavirome and Support Independent Origins of Viral Gigantism.</title>
        <authorList>
            <person name="Backstrom D."/>
            <person name="Yutin N."/>
            <person name="Jorgensen S.L."/>
            <person name="Dharamshi J."/>
            <person name="Homa F."/>
            <person name="Zaremba-Niedwiedzka K."/>
            <person name="Spang A."/>
            <person name="Wolf Y.I."/>
            <person name="Koonin E.V."/>
            <person name="Ettema T.J."/>
        </authorList>
    </citation>
    <scope>NUCLEOTIDE SEQUENCE</scope>
</reference>
<protein>
    <submittedName>
        <fullName evidence="7">Ras-related GTPase</fullName>
    </submittedName>
</protein>
<dbReference type="PANTHER" id="PTHR24071">
    <property type="entry name" value="RAN GTPASE"/>
    <property type="match status" value="1"/>
</dbReference>
<name>A0A481YV61_9VIRU</name>
<organism evidence="7">
    <name type="scientific">Marseillevirus LCMAC102</name>
    <dbReference type="NCBI Taxonomy" id="2506603"/>
    <lineage>
        <taxon>Viruses</taxon>
        <taxon>Varidnaviria</taxon>
        <taxon>Bamfordvirae</taxon>
        <taxon>Nucleocytoviricota</taxon>
        <taxon>Megaviricetes</taxon>
        <taxon>Pimascovirales</taxon>
        <taxon>Pimascovirales incertae sedis</taxon>
        <taxon>Marseilleviridae</taxon>
    </lineage>
</organism>
<keyword evidence="4" id="KW-0547">Nucleotide-binding</keyword>
<evidence type="ECO:0000256" key="3">
    <source>
        <dbReference type="ARBA" id="ARBA00022448"/>
    </source>
</evidence>
<dbReference type="SUPFAM" id="SSF52540">
    <property type="entry name" value="P-loop containing nucleoside triphosphate hydrolases"/>
    <property type="match status" value="1"/>
</dbReference>
<evidence type="ECO:0000256" key="5">
    <source>
        <dbReference type="ARBA" id="ARBA00022927"/>
    </source>
</evidence>
<dbReference type="Pfam" id="PF00071">
    <property type="entry name" value="Ras"/>
    <property type="match status" value="1"/>
</dbReference>
<dbReference type="GO" id="GO:0015031">
    <property type="term" value="P:protein transport"/>
    <property type="evidence" value="ECO:0007669"/>
    <property type="project" value="UniProtKB-KW"/>
</dbReference>
<dbReference type="GO" id="GO:0005525">
    <property type="term" value="F:GTP binding"/>
    <property type="evidence" value="ECO:0007669"/>
    <property type="project" value="UniProtKB-KW"/>
</dbReference>
<dbReference type="InterPro" id="IPR027417">
    <property type="entry name" value="P-loop_NTPase"/>
</dbReference>
<dbReference type="PANTHER" id="PTHR24071:SF0">
    <property type="entry name" value="GTP-BINDING NUCLEAR PROTEIN RAN"/>
    <property type="match status" value="1"/>
</dbReference>
<keyword evidence="5" id="KW-0653">Protein transport</keyword>
<dbReference type="InterPro" id="IPR001806">
    <property type="entry name" value="Small_GTPase"/>
</dbReference>
<comment type="similarity">
    <text evidence="2">Belongs to the small GTPase superfamily. Ran family.</text>
</comment>
<dbReference type="SMART" id="SM00176">
    <property type="entry name" value="RAN"/>
    <property type="match status" value="1"/>
</dbReference>
<dbReference type="EMBL" id="MK500334">
    <property type="protein sequence ID" value="QBK86444.1"/>
    <property type="molecule type" value="Genomic_DNA"/>
</dbReference>
<dbReference type="SMART" id="SM00175">
    <property type="entry name" value="RAB"/>
    <property type="match status" value="1"/>
</dbReference>
<evidence type="ECO:0000313" key="7">
    <source>
        <dbReference type="EMBL" id="QBK86444.1"/>
    </source>
</evidence>
<gene>
    <name evidence="7" type="ORF">LCMAC102_02390</name>
</gene>
<dbReference type="GO" id="GO:0020002">
    <property type="term" value="C:host cell plasma membrane"/>
    <property type="evidence" value="ECO:0007669"/>
    <property type="project" value="UniProtKB-SubCell"/>
</dbReference>
<dbReference type="PRINTS" id="PR00449">
    <property type="entry name" value="RASTRNSFRMNG"/>
</dbReference>
<dbReference type="NCBIfam" id="TIGR00231">
    <property type="entry name" value="small_GTP"/>
    <property type="match status" value="1"/>
</dbReference>
<evidence type="ECO:0000256" key="6">
    <source>
        <dbReference type="ARBA" id="ARBA00023134"/>
    </source>
</evidence>